<evidence type="ECO:0000313" key="2">
    <source>
        <dbReference type="Proteomes" id="UP000316304"/>
    </source>
</evidence>
<protein>
    <submittedName>
        <fullName evidence="1">Uncharacterized protein</fullName>
    </submittedName>
</protein>
<organism evidence="1 2">
    <name type="scientific">Novipirellula galeiformis</name>
    <dbReference type="NCBI Taxonomy" id="2528004"/>
    <lineage>
        <taxon>Bacteria</taxon>
        <taxon>Pseudomonadati</taxon>
        <taxon>Planctomycetota</taxon>
        <taxon>Planctomycetia</taxon>
        <taxon>Pirellulales</taxon>
        <taxon>Pirellulaceae</taxon>
        <taxon>Novipirellula</taxon>
    </lineage>
</organism>
<keyword evidence="2" id="KW-1185">Reference proteome</keyword>
<dbReference type="AlphaFoldDB" id="A0A5C6C8R7"/>
<sequence length="87" mass="9622">MDCIEFSVMSDHRGHLASIRSITVVSPPGCTEVRFDAKLERAVVPGAEASARGMISRWLRGTVTGREVISPFGERRFCLVLVDAFRN</sequence>
<reference evidence="1 2" key="1">
    <citation type="submission" date="2019-02" db="EMBL/GenBank/DDBJ databases">
        <title>Deep-cultivation of Planctomycetes and their phenomic and genomic characterization uncovers novel biology.</title>
        <authorList>
            <person name="Wiegand S."/>
            <person name="Jogler M."/>
            <person name="Boedeker C."/>
            <person name="Pinto D."/>
            <person name="Vollmers J."/>
            <person name="Rivas-Marin E."/>
            <person name="Kohn T."/>
            <person name="Peeters S.H."/>
            <person name="Heuer A."/>
            <person name="Rast P."/>
            <person name="Oberbeckmann S."/>
            <person name="Bunk B."/>
            <person name="Jeske O."/>
            <person name="Meyerdierks A."/>
            <person name="Storesund J.E."/>
            <person name="Kallscheuer N."/>
            <person name="Luecker S."/>
            <person name="Lage O.M."/>
            <person name="Pohl T."/>
            <person name="Merkel B.J."/>
            <person name="Hornburger P."/>
            <person name="Mueller R.-W."/>
            <person name="Bruemmer F."/>
            <person name="Labrenz M."/>
            <person name="Spormann A.M."/>
            <person name="Op Den Camp H."/>
            <person name="Overmann J."/>
            <person name="Amann R."/>
            <person name="Jetten M.S.M."/>
            <person name="Mascher T."/>
            <person name="Medema M.H."/>
            <person name="Devos D.P."/>
            <person name="Kaster A.-K."/>
            <person name="Ovreas L."/>
            <person name="Rohde M."/>
            <person name="Galperin M.Y."/>
            <person name="Jogler C."/>
        </authorList>
    </citation>
    <scope>NUCLEOTIDE SEQUENCE [LARGE SCALE GENOMIC DNA]</scope>
    <source>
        <strain evidence="1 2">Pla52o</strain>
    </source>
</reference>
<name>A0A5C6C8R7_9BACT</name>
<proteinExistence type="predicted"/>
<dbReference type="EMBL" id="SJPT01000008">
    <property type="protein sequence ID" value="TWU20397.1"/>
    <property type="molecule type" value="Genomic_DNA"/>
</dbReference>
<dbReference type="Proteomes" id="UP000316304">
    <property type="component" value="Unassembled WGS sequence"/>
</dbReference>
<accession>A0A5C6C8R7</accession>
<comment type="caution">
    <text evidence="1">The sequence shown here is derived from an EMBL/GenBank/DDBJ whole genome shotgun (WGS) entry which is preliminary data.</text>
</comment>
<evidence type="ECO:0000313" key="1">
    <source>
        <dbReference type="EMBL" id="TWU20397.1"/>
    </source>
</evidence>
<gene>
    <name evidence="1" type="ORF">Pla52o_42720</name>
</gene>